<dbReference type="EMBL" id="JAPUBN010000020">
    <property type="protein sequence ID" value="MCZ2723165.1"/>
    <property type="molecule type" value="Genomic_DNA"/>
</dbReference>
<evidence type="ECO:0000256" key="1">
    <source>
        <dbReference type="SAM" id="SignalP"/>
    </source>
</evidence>
<feature type="chain" id="PRO_5045092830" description="YHS domain-containing protein" evidence="1">
    <location>
        <begin position="23"/>
        <end position="159"/>
    </location>
</feature>
<evidence type="ECO:0000313" key="2">
    <source>
        <dbReference type="EMBL" id="MCZ2723165.1"/>
    </source>
</evidence>
<feature type="signal peptide" evidence="1">
    <location>
        <begin position="1"/>
        <end position="22"/>
    </location>
</feature>
<name>A0ABT4JY68_9GAMM</name>
<organism evidence="2 3">
    <name type="scientific">Marinomonas phaeophyticola</name>
    <dbReference type="NCBI Taxonomy" id="3004091"/>
    <lineage>
        <taxon>Bacteria</taxon>
        <taxon>Pseudomonadati</taxon>
        <taxon>Pseudomonadota</taxon>
        <taxon>Gammaproteobacteria</taxon>
        <taxon>Oceanospirillales</taxon>
        <taxon>Oceanospirillaceae</taxon>
        <taxon>Marinomonas</taxon>
    </lineage>
</organism>
<evidence type="ECO:0008006" key="4">
    <source>
        <dbReference type="Google" id="ProtNLM"/>
    </source>
</evidence>
<gene>
    <name evidence="2" type="ORF">O1D97_16485</name>
</gene>
<reference evidence="2" key="1">
    <citation type="submission" date="2022-12" db="EMBL/GenBank/DDBJ databases">
        <title>Marinomonas 15G1-11 sp. nov, isolated from marine algae.</title>
        <authorList>
            <person name="Butt M."/>
            <person name="Choi D.G."/>
            <person name="Kim J.M."/>
            <person name="Lee J.K."/>
            <person name="Baek J.H."/>
            <person name="Jeon C.O."/>
        </authorList>
    </citation>
    <scope>NUCLEOTIDE SEQUENCE</scope>
    <source>
        <strain evidence="2">15G1-11</strain>
    </source>
</reference>
<evidence type="ECO:0000313" key="3">
    <source>
        <dbReference type="Proteomes" id="UP001149719"/>
    </source>
</evidence>
<dbReference type="Proteomes" id="UP001149719">
    <property type="component" value="Unassembled WGS sequence"/>
</dbReference>
<keyword evidence="1" id="KW-0732">Signal</keyword>
<dbReference type="NCBIfam" id="NF041384">
    <property type="entry name" value="YHS_seleno_dom"/>
    <property type="match status" value="1"/>
</dbReference>
<sequence>MKLFPLISTLFLSALFLGQAFAGQPVSTGLWSNTAIGGHDATAYYETVNEGHSPITKGLSRYTVVWEGAEWHFASQSSANKFADSPTSYIPKYNGYCANALSLGEGLINTDGSVWEFFGDQLYLFYAEPGRQRWLRGDWKTFQSQANKAWAQEISSALN</sequence>
<protein>
    <recommendedName>
        <fullName evidence="4">YHS domain-containing protein</fullName>
    </recommendedName>
</protein>
<accession>A0ABT4JY68</accession>
<dbReference type="RefSeq" id="WP_269127259.1">
    <property type="nucleotide sequence ID" value="NZ_JAPUBN010000020.1"/>
</dbReference>
<proteinExistence type="predicted"/>
<keyword evidence="3" id="KW-1185">Reference proteome</keyword>
<comment type="caution">
    <text evidence="2">The sequence shown here is derived from an EMBL/GenBank/DDBJ whole genome shotgun (WGS) entry which is preliminary data.</text>
</comment>